<proteinExistence type="predicted"/>
<dbReference type="SUPFAM" id="SSF50249">
    <property type="entry name" value="Nucleic acid-binding proteins"/>
    <property type="match status" value="1"/>
</dbReference>
<sequence length="143" mass="16082">MDKPLTLKSARTLQITYNLPISRTSKFWQGLKEGKIYATRCQKCGRLHFPPVVDCGDCGSSNVMWMELEGEGEIETFTQVVVKPASFSKEPDYIVAIARLKEGVRALAWLIGVEREDVQVGMKVRLVARVTSDGRVSYEFIPI</sequence>
<evidence type="ECO:0000313" key="3">
    <source>
        <dbReference type="EMBL" id="GAG21451.1"/>
    </source>
</evidence>
<dbReference type="Pfam" id="PF12172">
    <property type="entry name" value="zf-ChsH2"/>
    <property type="match status" value="1"/>
</dbReference>
<gene>
    <name evidence="3" type="ORF">S01H1_54966</name>
</gene>
<evidence type="ECO:0000259" key="2">
    <source>
        <dbReference type="Pfam" id="PF12172"/>
    </source>
</evidence>
<reference evidence="3" key="1">
    <citation type="journal article" date="2014" name="Front. Microbiol.">
        <title>High frequency of phylogenetically diverse reductive dehalogenase-homologous genes in deep subseafloor sedimentary metagenomes.</title>
        <authorList>
            <person name="Kawai M."/>
            <person name="Futagami T."/>
            <person name="Toyoda A."/>
            <person name="Takaki Y."/>
            <person name="Nishi S."/>
            <person name="Hori S."/>
            <person name="Arai W."/>
            <person name="Tsubouchi T."/>
            <person name="Morono Y."/>
            <person name="Uchiyama I."/>
            <person name="Ito T."/>
            <person name="Fujiyama A."/>
            <person name="Inagaki F."/>
            <person name="Takami H."/>
        </authorList>
    </citation>
    <scope>NUCLEOTIDE SEQUENCE</scope>
    <source>
        <strain evidence="3">Expedition CK06-06</strain>
    </source>
</reference>
<evidence type="ECO:0000259" key="1">
    <source>
        <dbReference type="Pfam" id="PF01796"/>
    </source>
</evidence>
<protein>
    <recommendedName>
        <fullName evidence="4">DUF35 domain-containing protein</fullName>
    </recommendedName>
</protein>
<dbReference type="Pfam" id="PF01796">
    <property type="entry name" value="OB_ChsH2_C"/>
    <property type="match status" value="1"/>
</dbReference>
<organism evidence="3">
    <name type="scientific">marine sediment metagenome</name>
    <dbReference type="NCBI Taxonomy" id="412755"/>
    <lineage>
        <taxon>unclassified sequences</taxon>
        <taxon>metagenomes</taxon>
        <taxon>ecological metagenomes</taxon>
    </lineage>
</organism>
<dbReference type="InterPro" id="IPR012340">
    <property type="entry name" value="NA-bd_OB-fold"/>
</dbReference>
<comment type="caution">
    <text evidence="3">The sequence shown here is derived from an EMBL/GenBank/DDBJ whole genome shotgun (WGS) entry which is preliminary data.</text>
</comment>
<evidence type="ECO:0008006" key="4">
    <source>
        <dbReference type="Google" id="ProtNLM"/>
    </source>
</evidence>
<accession>X0X949</accession>
<feature type="domain" description="ChsH2 rubredoxin-like zinc ribbon" evidence="2">
    <location>
        <begin position="28"/>
        <end position="62"/>
    </location>
</feature>
<feature type="domain" description="ChsH2 C-terminal OB-fold" evidence="1">
    <location>
        <begin position="65"/>
        <end position="128"/>
    </location>
</feature>
<dbReference type="InterPro" id="IPR052513">
    <property type="entry name" value="Thioester_dehydratase-like"/>
</dbReference>
<dbReference type="EMBL" id="BARS01035693">
    <property type="protein sequence ID" value="GAG21451.1"/>
    <property type="molecule type" value="Genomic_DNA"/>
</dbReference>
<dbReference type="AlphaFoldDB" id="X0X949"/>
<dbReference type="InterPro" id="IPR022002">
    <property type="entry name" value="ChsH2_Znr"/>
</dbReference>
<name>X0X949_9ZZZZ</name>
<dbReference type="InterPro" id="IPR002878">
    <property type="entry name" value="ChsH2_C"/>
</dbReference>
<dbReference type="PANTHER" id="PTHR34075">
    <property type="entry name" value="BLR3430 PROTEIN"/>
    <property type="match status" value="1"/>
</dbReference>
<dbReference type="Gene3D" id="6.10.30.10">
    <property type="match status" value="1"/>
</dbReference>
<dbReference type="PANTHER" id="PTHR34075:SF6">
    <property type="entry name" value="DNA-BINDING PROTEIN"/>
    <property type="match status" value="1"/>
</dbReference>